<dbReference type="AlphaFoldDB" id="A0A6A6ESX8"/>
<dbReference type="InterPro" id="IPR015158">
    <property type="entry name" value="Bud22_dom"/>
</dbReference>
<name>A0A6A6ESX8_9PEZI</name>
<organism evidence="4 5">
    <name type="scientific">Zopfia rhizophila CBS 207.26</name>
    <dbReference type="NCBI Taxonomy" id="1314779"/>
    <lineage>
        <taxon>Eukaryota</taxon>
        <taxon>Fungi</taxon>
        <taxon>Dikarya</taxon>
        <taxon>Ascomycota</taxon>
        <taxon>Pezizomycotina</taxon>
        <taxon>Dothideomycetes</taxon>
        <taxon>Dothideomycetes incertae sedis</taxon>
        <taxon>Zopfiaceae</taxon>
        <taxon>Zopfia</taxon>
    </lineage>
</organism>
<evidence type="ECO:0000256" key="1">
    <source>
        <dbReference type="ARBA" id="ARBA00023054"/>
    </source>
</evidence>
<dbReference type="Proteomes" id="UP000800200">
    <property type="component" value="Unassembled WGS sequence"/>
</dbReference>
<dbReference type="GO" id="GO:0005634">
    <property type="term" value="C:nucleus"/>
    <property type="evidence" value="ECO:0007669"/>
    <property type="project" value="TreeGrafter"/>
</dbReference>
<feature type="compositionally biased region" description="Acidic residues" evidence="2">
    <location>
        <begin position="260"/>
        <end position="284"/>
    </location>
</feature>
<feature type="compositionally biased region" description="Acidic residues" evidence="2">
    <location>
        <begin position="211"/>
        <end position="220"/>
    </location>
</feature>
<keyword evidence="1" id="KW-0175">Coiled coil</keyword>
<dbReference type="EMBL" id="ML994612">
    <property type="protein sequence ID" value="KAF2194082.1"/>
    <property type="molecule type" value="Genomic_DNA"/>
</dbReference>
<evidence type="ECO:0000313" key="4">
    <source>
        <dbReference type="EMBL" id="KAF2194082.1"/>
    </source>
</evidence>
<feature type="compositionally biased region" description="Acidic residues" evidence="2">
    <location>
        <begin position="186"/>
        <end position="199"/>
    </location>
</feature>
<dbReference type="PANTHER" id="PTHR23325:SF1">
    <property type="entry name" value="SERUM RESPONSE FACTOR-BINDING PROTEIN 1"/>
    <property type="match status" value="1"/>
</dbReference>
<feature type="compositionally biased region" description="Basic residues" evidence="2">
    <location>
        <begin position="352"/>
        <end position="362"/>
    </location>
</feature>
<keyword evidence="5" id="KW-1185">Reference proteome</keyword>
<feature type="region of interest" description="Disordered" evidence="2">
    <location>
        <begin position="162"/>
        <end position="419"/>
    </location>
</feature>
<dbReference type="GO" id="GO:0030686">
    <property type="term" value="C:90S preribosome"/>
    <property type="evidence" value="ECO:0007669"/>
    <property type="project" value="TreeGrafter"/>
</dbReference>
<accession>A0A6A6ESX8</accession>
<feature type="compositionally biased region" description="Basic and acidic residues" evidence="2">
    <location>
        <begin position="289"/>
        <end position="302"/>
    </location>
</feature>
<dbReference type="Pfam" id="PF09073">
    <property type="entry name" value="BUD22"/>
    <property type="match status" value="1"/>
</dbReference>
<feature type="domain" description="Bud22" evidence="3">
    <location>
        <begin position="35"/>
        <end position="449"/>
    </location>
</feature>
<proteinExistence type="predicted"/>
<evidence type="ECO:0000313" key="5">
    <source>
        <dbReference type="Proteomes" id="UP000800200"/>
    </source>
</evidence>
<dbReference type="InterPro" id="IPR037393">
    <property type="entry name" value="Bud22/SRFB1"/>
</dbReference>
<dbReference type="OrthoDB" id="3364872at2759"/>
<sequence>MPKRKRSSYLPDDEISTSSDRLLNRQKTLCSQRIEKGQKALVQALKLGAGFERQKYSRRRKTATEKNDDKAVERLEKEYTVLKTLNLQKIAEQHLRKTIGRVKSIKDNEALPRSVREIEKGEQDMVRLNVLARLYKVQGVRRVVDAVIEDLKGILGVTIPLQHGNSAKGDIKDRANGKKVRKEKEDVDEYSGSEEEAFEGFDGRIAGPSSADEEDSDDELSEGHRPPSIAGSNYDSEKDSEEDSEHDSENSMPLMRYAPSEEDSDRSPEEESSSLEEQEYEDELSPPPETKRQRGSGLKEKPSTSTFLPSLSMGGYISGSESEASDLDDVAPKKNRRGQRARQAIWEQKYKDKAKHLQKAAKSRNAGWDTRKGAVDDSRERGSGKGAVRGMKGRGKGPEKSGGNAIELGPKKVTKRDDVGELHPSWQAAKAKKEMKIVAKPQGTKVVFD</sequence>
<dbReference type="GO" id="GO:0030490">
    <property type="term" value="P:maturation of SSU-rRNA"/>
    <property type="evidence" value="ECO:0007669"/>
    <property type="project" value="TreeGrafter"/>
</dbReference>
<dbReference type="PANTHER" id="PTHR23325">
    <property type="entry name" value="SERUM RESPONSE FACTOR-BINDING"/>
    <property type="match status" value="1"/>
</dbReference>
<evidence type="ECO:0000256" key="2">
    <source>
        <dbReference type="SAM" id="MobiDB-lite"/>
    </source>
</evidence>
<evidence type="ECO:0000259" key="3">
    <source>
        <dbReference type="Pfam" id="PF09073"/>
    </source>
</evidence>
<protein>
    <submittedName>
        <fullName evidence="4">Bud-site selection protein</fullName>
    </submittedName>
</protein>
<reference evidence="4" key="1">
    <citation type="journal article" date="2020" name="Stud. Mycol.">
        <title>101 Dothideomycetes genomes: a test case for predicting lifestyles and emergence of pathogens.</title>
        <authorList>
            <person name="Haridas S."/>
            <person name="Albert R."/>
            <person name="Binder M."/>
            <person name="Bloem J."/>
            <person name="Labutti K."/>
            <person name="Salamov A."/>
            <person name="Andreopoulos B."/>
            <person name="Baker S."/>
            <person name="Barry K."/>
            <person name="Bills G."/>
            <person name="Bluhm B."/>
            <person name="Cannon C."/>
            <person name="Castanera R."/>
            <person name="Culley D."/>
            <person name="Daum C."/>
            <person name="Ezra D."/>
            <person name="Gonzalez J."/>
            <person name="Henrissat B."/>
            <person name="Kuo A."/>
            <person name="Liang C."/>
            <person name="Lipzen A."/>
            <person name="Lutzoni F."/>
            <person name="Magnuson J."/>
            <person name="Mondo S."/>
            <person name="Nolan M."/>
            <person name="Ohm R."/>
            <person name="Pangilinan J."/>
            <person name="Park H.-J."/>
            <person name="Ramirez L."/>
            <person name="Alfaro M."/>
            <person name="Sun H."/>
            <person name="Tritt A."/>
            <person name="Yoshinaga Y."/>
            <person name="Zwiers L.-H."/>
            <person name="Turgeon B."/>
            <person name="Goodwin S."/>
            <person name="Spatafora J."/>
            <person name="Crous P."/>
            <person name="Grigoriev I."/>
        </authorList>
    </citation>
    <scope>NUCLEOTIDE SEQUENCE</scope>
    <source>
        <strain evidence="4">CBS 207.26</strain>
    </source>
</reference>
<feature type="compositionally biased region" description="Basic and acidic residues" evidence="2">
    <location>
        <begin position="369"/>
        <end position="383"/>
    </location>
</feature>
<gene>
    <name evidence="4" type="ORF">K469DRAFT_709582</name>
</gene>